<proteinExistence type="predicted"/>
<accession>A0A8R1YZP8</accession>
<keyword evidence="2" id="KW-1185">Reference proteome</keyword>
<evidence type="ECO:0000313" key="1">
    <source>
        <dbReference type="EnsemblMetazoa" id="PPA43377.1"/>
    </source>
</evidence>
<evidence type="ECO:0000313" key="2">
    <source>
        <dbReference type="Proteomes" id="UP000005239"/>
    </source>
</evidence>
<protein>
    <submittedName>
        <fullName evidence="1">Uncharacterized protein</fullName>
    </submittedName>
</protein>
<accession>A0A2A6BV57</accession>
<reference evidence="2" key="1">
    <citation type="journal article" date="2008" name="Nat. Genet.">
        <title>The Pristionchus pacificus genome provides a unique perspective on nematode lifestyle and parasitism.</title>
        <authorList>
            <person name="Dieterich C."/>
            <person name="Clifton S.W."/>
            <person name="Schuster L.N."/>
            <person name="Chinwalla A."/>
            <person name="Delehaunty K."/>
            <person name="Dinkelacker I."/>
            <person name="Fulton L."/>
            <person name="Fulton R."/>
            <person name="Godfrey J."/>
            <person name="Minx P."/>
            <person name="Mitreva M."/>
            <person name="Roeseler W."/>
            <person name="Tian H."/>
            <person name="Witte H."/>
            <person name="Yang S.P."/>
            <person name="Wilson R.K."/>
            <person name="Sommer R.J."/>
        </authorList>
    </citation>
    <scope>NUCLEOTIDE SEQUENCE [LARGE SCALE GENOMIC DNA]</scope>
    <source>
        <strain evidence="2">PS312</strain>
    </source>
</reference>
<dbReference type="Proteomes" id="UP000005239">
    <property type="component" value="Unassembled WGS sequence"/>
</dbReference>
<dbReference type="AlphaFoldDB" id="A0A2A6BV57"/>
<reference evidence="1" key="2">
    <citation type="submission" date="2022-06" db="UniProtKB">
        <authorList>
            <consortium name="EnsemblMetazoa"/>
        </authorList>
    </citation>
    <scope>IDENTIFICATION</scope>
    <source>
        <strain evidence="1">PS312</strain>
    </source>
</reference>
<sequence>MCCQPAYINIIDNRLSCNMGIVLAVDSNNFESEFSSLECSPSGIFTFKNASGVERAVAKVTCTL</sequence>
<organism evidence="1 2">
    <name type="scientific">Pristionchus pacificus</name>
    <name type="common">Parasitic nematode worm</name>
    <dbReference type="NCBI Taxonomy" id="54126"/>
    <lineage>
        <taxon>Eukaryota</taxon>
        <taxon>Metazoa</taxon>
        <taxon>Ecdysozoa</taxon>
        <taxon>Nematoda</taxon>
        <taxon>Chromadorea</taxon>
        <taxon>Rhabditida</taxon>
        <taxon>Rhabditina</taxon>
        <taxon>Diplogasteromorpha</taxon>
        <taxon>Diplogasteroidea</taxon>
        <taxon>Neodiplogasteridae</taxon>
        <taxon>Pristionchus</taxon>
    </lineage>
</organism>
<name>A0A2A6BV57_PRIPA</name>
<gene>
    <name evidence="1" type="primary">WBGene00281746</name>
</gene>
<dbReference type="EnsemblMetazoa" id="PPA43377.1">
    <property type="protein sequence ID" value="PPA43377.1"/>
    <property type="gene ID" value="WBGene00281746"/>
</dbReference>